<dbReference type="Proteomes" id="UP001151760">
    <property type="component" value="Unassembled WGS sequence"/>
</dbReference>
<evidence type="ECO:0000313" key="2">
    <source>
        <dbReference type="Proteomes" id="UP001151760"/>
    </source>
</evidence>
<protein>
    <submittedName>
        <fullName evidence="1">Uncharacterized protein</fullName>
    </submittedName>
</protein>
<keyword evidence="2" id="KW-1185">Reference proteome</keyword>
<organism evidence="1 2">
    <name type="scientific">Tanacetum coccineum</name>
    <dbReference type="NCBI Taxonomy" id="301880"/>
    <lineage>
        <taxon>Eukaryota</taxon>
        <taxon>Viridiplantae</taxon>
        <taxon>Streptophyta</taxon>
        <taxon>Embryophyta</taxon>
        <taxon>Tracheophyta</taxon>
        <taxon>Spermatophyta</taxon>
        <taxon>Magnoliopsida</taxon>
        <taxon>eudicotyledons</taxon>
        <taxon>Gunneridae</taxon>
        <taxon>Pentapetalae</taxon>
        <taxon>asterids</taxon>
        <taxon>campanulids</taxon>
        <taxon>Asterales</taxon>
        <taxon>Asteraceae</taxon>
        <taxon>Asteroideae</taxon>
        <taxon>Anthemideae</taxon>
        <taxon>Anthemidinae</taxon>
        <taxon>Tanacetum</taxon>
    </lineage>
</organism>
<accession>A0ABQ4ZWH5</accession>
<name>A0ABQ4ZWH5_9ASTR</name>
<reference evidence="1" key="1">
    <citation type="journal article" date="2022" name="Int. J. Mol. Sci.">
        <title>Draft Genome of Tanacetum Coccineum: Genomic Comparison of Closely Related Tanacetum-Family Plants.</title>
        <authorList>
            <person name="Yamashiro T."/>
            <person name="Shiraishi A."/>
            <person name="Nakayama K."/>
            <person name="Satake H."/>
        </authorList>
    </citation>
    <scope>NUCLEOTIDE SEQUENCE</scope>
</reference>
<dbReference type="EMBL" id="BQNB010011723">
    <property type="protein sequence ID" value="GJS94325.1"/>
    <property type="molecule type" value="Genomic_DNA"/>
</dbReference>
<gene>
    <name evidence="1" type="ORF">Tco_0801293</name>
</gene>
<evidence type="ECO:0000313" key="1">
    <source>
        <dbReference type="EMBL" id="GJS94325.1"/>
    </source>
</evidence>
<comment type="caution">
    <text evidence="1">The sequence shown here is derived from an EMBL/GenBank/DDBJ whole genome shotgun (WGS) entry which is preliminary data.</text>
</comment>
<sequence>MSFSLFAIKEMEQNMTLLCDLDPMLNDAKILPHVISIWKSLPKQRPNEVWSLDALLQDQALSDKKCVHLIRQHGENYDDYFPDELNVLVGERLLFRFHYTDDHINNTNHVYQLKMLSQDVGPWYRI</sequence>
<proteinExistence type="predicted"/>
<reference evidence="1" key="2">
    <citation type="submission" date="2022-01" db="EMBL/GenBank/DDBJ databases">
        <authorList>
            <person name="Yamashiro T."/>
            <person name="Shiraishi A."/>
            <person name="Satake H."/>
            <person name="Nakayama K."/>
        </authorList>
    </citation>
    <scope>NUCLEOTIDE SEQUENCE</scope>
</reference>